<dbReference type="GO" id="GO:0004467">
    <property type="term" value="F:long-chain fatty acid-CoA ligase activity"/>
    <property type="evidence" value="ECO:0007669"/>
    <property type="project" value="UniProtKB-EC"/>
</dbReference>
<dbReference type="Pfam" id="PF13193">
    <property type="entry name" value="AMP-binding_C"/>
    <property type="match status" value="1"/>
</dbReference>
<dbReference type="InterPro" id="IPR042099">
    <property type="entry name" value="ANL_N_sf"/>
</dbReference>
<gene>
    <name evidence="3" type="ORF">R9Z33_03495</name>
</gene>
<name>A0ABZ0PKW0_9PROT</name>
<dbReference type="RefSeq" id="WP_318649921.1">
    <property type="nucleotide sequence ID" value="NZ_CP137852.1"/>
</dbReference>
<dbReference type="InterPro" id="IPR050237">
    <property type="entry name" value="ATP-dep_AMP-bd_enzyme"/>
</dbReference>
<accession>A0ABZ0PKW0</accession>
<proteinExistence type="predicted"/>
<dbReference type="CDD" id="cd12119">
    <property type="entry name" value="ttLC_FACS_AlkK_like"/>
    <property type="match status" value="1"/>
</dbReference>
<dbReference type="NCBIfam" id="NF004837">
    <property type="entry name" value="PRK06187.1"/>
    <property type="match status" value="1"/>
</dbReference>
<keyword evidence="4" id="KW-1185">Reference proteome</keyword>
<evidence type="ECO:0000259" key="2">
    <source>
        <dbReference type="Pfam" id="PF13193"/>
    </source>
</evidence>
<dbReference type="InterPro" id="IPR000873">
    <property type="entry name" value="AMP-dep_synth/lig_dom"/>
</dbReference>
<dbReference type="InterPro" id="IPR045851">
    <property type="entry name" value="AMP-bd_C_sf"/>
</dbReference>
<dbReference type="EC" id="6.2.1.3" evidence="3"/>
<dbReference type="SUPFAM" id="SSF56801">
    <property type="entry name" value="Acetyl-CoA synthetase-like"/>
    <property type="match status" value="1"/>
</dbReference>
<feature type="domain" description="AMP-binding enzyme C-terminal" evidence="2">
    <location>
        <begin position="450"/>
        <end position="524"/>
    </location>
</feature>
<evidence type="ECO:0000313" key="3">
    <source>
        <dbReference type="EMBL" id="WPB85943.1"/>
    </source>
</evidence>
<dbReference type="PANTHER" id="PTHR43767:SF11">
    <property type="entry name" value="MEDIUM-CHAIN-FATTY-ACID--COA LIGASE"/>
    <property type="match status" value="1"/>
</dbReference>
<reference evidence="3 4" key="1">
    <citation type="submission" date="2023-11" db="EMBL/GenBank/DDBJ databases">
        <title>Arctic aerobic anoxygenic photoheterotroph Sediminicoccus rosea KRV36 adapts its photosynthesis to long days of polar summer.</title>
        <authorList>
            <person name="Tomasch J."/>
            <person name="Kopejtka K."/>
            <person name="Bily T."/>
            <person name="Gardiner A.T."/>
            <person name="Gardian Z."/>
            <person name="Shivaramu S."/>
            <person name="Koblizek M."/>
            <person name="Engelhardt F."/>
            <person name="Kaftan D."/>
        </authorList>
    </citation>
    <scope>NUCLEOTIDE SEQUENCE [LARGE SCALE GENOMIC DNA]</scope>
    <source>
        <strain evidence="3 4">R-30</strain>
    </source>
</reference>
<organism evidence="3 4">
    <name type="scientific">Sediminicoccus rosea</name>
    <dbReference type="NCBI Taxonomy" id="1225128"/>
    <lineage>
        <taxon>Bacteria</taxon>
        <taxon>Pseudomonadati</taxon>
        <taxon>Pseudomonadota</taxon>
        <taxon>Alphaproteobacteria</taxon>
        <taxon>Acetobacterales</taxon>
        <taxon>Roseomonadaceae</taxon>
        <taxon>Sediminicoccus</taxon>
    </lineage>
</organism>
<protein>
    <submittedName>
        <fullName evidence="3">Long-chain-fatty-acid--CoA ligase</fullName>
        <ecNumber evidence="3">6.2.1.3</ecNumber>
    </submittedName>
</protein>
<dbReference type="PROSITE" id="PS00455">
    <property type="entry name" value="AMP_BINDING"/>
    <property type="match status" value="1"/>
</dbReference>
<sequence length="541" mass="58744">MLGLMQEHPLLVSSILRHAARHHAGAKIVSVDPEGAATRGTWPEVEHGAKRLAQALARLGVRRGDRVATMSWNSRAHLEVYYAVSGMGAVLHTVNPRLFADQIAYILADAEDVVLFVDPSVLPAVQAVANLLPPSLRAVVLMGPAPRPDLPVPVLDQAALTAAEDGDYAWPLLEERAASSLCYTSGTTGMPKGVLYSHRSTVLHAMSAIQPDVFALAARDVAMPVVPMFHVNAWSIPYASAMAGSSLVLPGPKLDPASLFKLFEEEQVTFSAGVPTIWTMLLAWLRADPARKFTAPPRLVVGGTALPVAITAGFLREYGIPILHAWGMTELSPLGALNSRKAETADWDEARWLDYSRKQGRPPFGVDFRILDAQGQPIARDEVAFGELEVQGHWVAASYFNHPNDPAFSADGWFSTGDVVTEDALGAVEIVDRAKDVIKSGGEWISSITLENLALAHPDVALAAAIGVHHPKWDERPLLLVVKKPGTSPTPESILAVLEGKIAKWWMPDRVEFVETLPMTATGKLWKAELKRQFKDYRLEG</sequence>
<feature type="domain" description="AMP-dependent synthetase/ligase" evidence="1">
    <location>
        <begin position="17"/>
        <end position="400"/>
    </location>
</feature>
<keyword evidence="3" id="KW-0436">Ligase</keyword>
<dbReference type="PANTHER" id="PTHR43767">
    <property type="entry name" value="LONG-CHAIN-FATTY-ACID--COA LIGASE"/>
    <property type="match status" value="1"/>
</dbReference>
<dbReference type="Gene3D" id="3.30.300.30">
    <property type="match status" value="1"/>
</dbReference>
<dbReference type="InterPro" id="IPR020845">
    <property type="entry name" value="AMP-binding_CS"/>
</dbReference>
<dbReference type="Pfam" id="PF00501">
    <property type="entry name" value="AMP-binding"/>
    <property type="match status" value="1"/>
</dbReference>
<evidence type="ECO:0000259" key="1">
    <source>
        <dbReference type="Pfam" id="PF00501"/>
    </source>
</evidence>
<dbReference type="EMBL" id="CP137852">
    <property type="protein sequence ID" value="WPB85943.1"/>
    <property type="molecule type" value="Genomic_DNA"/>
</dbReference>
<dbReference type="InterPro" id="IPR025110">
    <property type="entry name" value="AMP-bd_C"/>
</dbReference>
<dbReference type="Gene3D" id="3.40.50.12780">
    <property type="entry name" value="N-terminal domain of ligase-like"/>
    <property type="match status" value="1"/>
</dbReference>
<dbReference type="Proteomes" id="UP001305521">
    <property type="component" value="Chromosome"/>
</dbReference>
<evidence type="ECO:0000313" key="4">
    <source>
        <dbReference type="Proteomes" id="UP001305521"/>
    </source>
</evidence>